<comment type="similarity">
    <text evidence="1">Belongs to the helicase family.</text>
</comment>
<keyword evidence="1" id="KW-0378">Hydrolase</keyword>
<protein>
    <recommendedName>
        <fullName evidence="1">ATP-dependent DNA helicase</fullName>
        <ecNumber evidence="1">5.6.2.3</ecNumber>
    </recommendedName>
</protein>
<dbReference type="EC" id="5.6.2.3" evidence="1"/>
<gene>
    <name evidence="5" type="primary">LOC125777530</name>
</gene>
<accession>A0ABM3JH72</accession>
<comment type="catalytic activity">
    <reaction evidence="1">
        <text>ATP + H2O = ADP + phosphate + H(+)</text>
        <dbReference type="Rhea" id="RHEA:13065"/>
        <dbReference type="ChEBI" id="CHEBI:15377"/>
        <dbReference type="ChEBI" id="CHEBI:15378"/>
        <dbReference type="ChEBI" id="CHEBI:30616"/>
        <dbReference type="ChEBI" id="CHEBI:43474"/>
        <dbReference type="ChEBI" id="CHEBI:456216"/>
        <dbReference type="EC" id="5.6.2.3"/>
    </reaction>
</comment>
<reference evidence="5" key="1">
    <citation type="submission" date="2025-08" db="UniProtKB">
        <authorList>
            <consortium name="RefSeq"/>
        </authorList>
    </citation>
    <scope>IDENTIFICATION</scope>
    <source>
        <tissue evidence="5">Adult</tissue>
    </source>
</reference>
<comment type="cofactor">
    <cofactor evidence="1">
        <name>Mg(2+)</name>
        <dbReference type="ChEBI" id="CHEBI:18420"/>
    </cofactor>
</comment>
<dbReference type="InterPro" id="IPR027417">
    <property type="entry name" value="P-loop_NTPase"/>
</dbReference>
<dbReference type="Pfam" id="PF05970">
    <property type="entry name" value="PIF1"/>
    <property type="match status" value="1"/>
</dbReference>
<evidence type="ECO:0000256" key="1">
    <source>
        <dbReference type="RuleBase" id="RU363044"/>
    </source>
</evidence>
<dbReference type="GeneID" id="125777530"/>
<dbReference type="InterPro" id="IPR049163">
    <property type="entry name" value="Pif1-like_2B_dom"/>
</dbReference>
<evidence type="ECO:0000259" key="2">
    <source>
        <dbReference type="Pfam" id="PF05970"/>
    </source>
</evidence>
<proteinExistence type="inferred from homology"/>
<feature type="domain" description="DNA helicase Pif1-like DEAD-box helicase" evidence="2">
    <location>
        <begin position="398"/>
        <end position="582"/>
    </location>
</feature>
<keyword evidence="1" id="KW-0234">DNA repair</keyword>
<dbReference type="Gene3D" id="3.40.50.300">
    <property type="entry name" value="P-loop containing nucleotide triphosphate hydrolases"/>
    <property type="match status" value="1"/>
</dbReference>
<sequence length="752" mass="84397">MIDTVISAEIPDQTIDPGLFEVVTKNMIHGPCGDINRNSLCMIDGKCSKRFPKQLIAETITGDDGYPQYRQRSTDDNGKSTYVNKGSDMAVFGVAPENNHDEILQYQMGRFISTNEAVWRILSFPIHDRHPVVVHLAVHLENGQRVYYTAANAEQRVVEETPVTTLTAYFQLCETDEFSRTLLYSEVPHYFTWNASTKKFQRRKQGTPVDSYPGIFRTDALGRIYTVSPANVECFYLRLLLVNVHGPQSFQHLRTVNGQLCATYREACQHLHLLEDDTHWDATLRDASIVSPPIQIRMLFAIIISTCFPSNPLELWNKYKDFMAEDILIRLRHRSNDPALLLTLEMYNEALIMIEDLCLTIANKALGQLGLTPPNRPMHDLFERELQRELQFDRNELLMQAVNDNTGGLYFLDAPGGTGKTFLISLILATIRSEQKIALALASSGIAATLLDGGRTAHSALKLPLNMQAIETPTCNISRSSGMAKVLQQTSIILWDECPMAHKKSSEALNRTLQDLRRSLQLFGGALILLSGDFRQTLPVIPRSTPADEINACLKSSFLWAHVQMLSLTTNMRVRLQNDSSAPPKNVNVNEINFHIQEKLPGNSETYKSFDTAVNDEDAVNYPVEFLNSLEPPGMPPHNLNLKVGSSNILLRNLNAPKLCNGTRLSVKKLMPNLYQATILTGKAKGEIVLIPRIPLIPTGMPFEFKRLQFPVRLSFAMTVNKAQGQTLQVTPIKAVGQKVASKLKRRQIRCD</sequence>
<keyword evidence="1" id="KW-0233">DNA recombination</keyword>
<keyword evidence="1" id="KW-0547">Nucleotide-binding</keyword>
<dbReference type="InterPro" id="IPR010285">
    <property type="entry name" value="DNA_helicase_pif1-like_DEAD"/>
</dbReference>
<keyword evidence="1" id="KW-0227">DNA damage</keyword>
<keyword evidence="1" id="KW-0067">ATP-binding</keyword>
<dbReference type="Proteomes" id="UP001652620">
    <property type="component" value="Chromosome 3"/>
</dbReference>
<evidence type="ECO:0000313" key="5">
    <source>
        <dbReference type="RefSeq" id="XP_049308591.1"/>
    </source>
</evidence>
<dbReference type="Pfam" id="PF21530">
    <property type="entry name" value="Pif1_2B_dom"/>
    <property type="match status" value="1"/>
</dbReference>
<dbReference type="PANTHER" id="PTHR10492">
    <property type="match status" value="1"/>
</dbReference>
<name>A0ABM3JH72_BACDO</name>
<dbReference type="RefSeq" id="XP_049308591.1">
    <property type="nucleotide sequence ID" value="XM_049452634.1"/>
</dbReference>
<organism evidence="4 5">
    <name type="scientific">Bactrocera dorsalis</name>
    <name type="common">Oriental fruit fly</name>
    <name type="synonym">Dacus dorsalis</name>
    <dbReference type="NCBI Taxonomy" id="27457"/>
    <lineage>
        <taxon>Eukaryota</taxon>
        <taxon>Metazoa</taxon>
        <taxon>Ecdysozoa</taxon>
        <taxon>Arthropoda</taxon>
        <taxon>Hexapoda</taxon>
        <taxon>Insecta</taxon>
        <taxon>Pterygota</taxon>
        <taxon>Neoptera</taxon>
        <taxon>Endopterygota</taxon>
        <taxon>Diptera</taxon>
        <taxon>Brachycera</taxon>
        <taxon>Muscomorpha</taxon>
        <taxon>Tephritoidea</taxon>
        <taxon>Tephritidae</taxon>
        <taxon>Bactrocera</taxon>
        <taxon>Bactrocera</taxon>
    </lineage>
</organism>
<dbReference type="SUPFAM" id="SSF52540">
    <property type="entry name" value="P-loop containing nucleoside triphosphate hydrolases"/>
    <property type="match status" value="2"/>
</dbReference>
<keyword evidence="1" id="KW-0347">Helicase</keyword>
<evidence type="ECO:0000313" key="4">
    <source>
        <dbReference type="Proteomes" id="UP001652620"/>
    </source>
</evidence>
<evidence type="ECO:0000259" key="3">
    <source>
        <dbReference type="Pfam" id="PF21530"/>
    </source>
</evidence>
<dbReference type="PANTHER" id="PTHR10492:SF57">
    <property type="entry name" value="ATP-DEPENDENT DNA HELICASE"/>
    <property type="match status" value="1"/>
</dbReference>
<keyword evidence="4" id="KW-1185">Reference proteome</keyword>
<feature type="domain" description="DNA helicase Pif1-like 2B" evidence="3">
    <location>
        <begin position="625"/>
        <end position="670"/>
    </location>
</feature>